<comment type="caution">
    <text evidence="9">The sequence shown here is derived from an EMBL/GenBank/DDBJ whole genome shotgun (WGS) entry which is preliminary data.</text>
</comment>
<evidence type="ECO:0000256" key="5">
    <source>
        <dbReference type="ARBA" id="ARBA00022989"/>
    </source>
</evidence>
<keyword evidence="4 7" id="KW-0812">Transmembrane</keyword>
<keyword evidence="3" id="KW-1003">Cell membrane</keyword>
<feature type="transmembrane region" description="Helical" evidence="7">
    <location>
        <begin position="20"/>
        <end position="40"/>
    </location>
</feature>
<keyword evidence="6 7" id="KW-0472">Membrane</keyword>
<protein>
    <submittedName>
        <fullName evidence="9">Inner membrane ABC transporter permease protein YcjO</fullName>
    </submittedName>
</protein>
<evidence type="ECO:0000256" key="7">
    <source>
        <dbReference type="SAM" id="Phobius"/>
    </source>
</evidence>
<evidence type="ECO:0000256" key="1">
    <source>
        <dbReference type="ARBA" id="ARBA00004651"/>
    </source>
</evidence>
<dbReference type="PROSITE" id="PS50928">
    <property type="entry name" value="ABC_TM1"/>
    <property type="match status" value="1"/>
</dbReference>
<keyword evidence="2" id="KW-0813">Transport</keyword>
<dbReference type="CDD" id="cd06261">
    <property type="entry name" value="TM_PBP2"/>
    <property type="match status" value="1"/>
</dbReference>
<evidence type="ECO:0000256" key="4">
    <source>
        <dbReference type="ARBA" id="ARBA00022692"/>
    </source>
</evidence>
<dbReference type="AlphaFoldDB" id="A0A645CJD6"/>
<dbReference type="SUPFAM" id="SSF161098">
    <property type="entry name" value="MetI-like"/>
    <property type="match status" value="1"/>
</dbReference>
<evidence type="ECO:0000256" key="6">
    <source>
        <dbReference type="ARBA" id="ARBA00023136"/>
    </source>
</evidence>
<dbReference type="EMBL" id="VSSQ01027660">
    <property type="protein sequence ID" value="MPM77018.1"/>
    <property type="molecule type" value="Genomic_DNA"/>
</dbReference>
<comment type="subcellular location">
    <subcellularLocation>
        <location evidence="1">Cell membrane</location>
        <topology evidence="1">Multi-pass membrane protein</topology>
    </subcellularLocation>
</comment>
<evidence type="ECO:0000256" key="2">
    <source>
        <dbReference type="ARBA" id="ARBA00022448"/>
    </source>
</evidence>
<organism evidence="9">
    <name type="scientific">bioreactor metagenome</name>
    <dbReference type="NCBI Taxonomy" id="1076179"/>
    <lineage>
        <taxon>unclassified sequences</taxon>
        <taxon>metagenomes</taxon>
        <taxon>ecological metagenomes</taxon>
    </lineage>
</organism>
<feature type="transmembrane region" description="Helical" evidence="7">
    <location>
        <begin position="107"/>
        <end position="129"/>
    </location>
</feature>
<keyword evidence="5 7" id="KW-1133">Transmembrane helix</keyword>
<reference evidence="9" key="1">
    <citation type="submission" date="2019-08" db="EMBL/GenBank/DDBJ databases">
        <authorList>
            <person name="Kucharzyk K."/>
            <person name="Murdoch R.W."/>
            <person name="Higgins S."/>
            <person name="Loffler F."/>
        </authorList>
    </citation>
    <scope>NUCLEOTIDE SEQUENCE</scope>
</reference>
<feature type="transmembrane region" description="Helical" evidence="7">
    <location>
        <begin position="163"/>
        <end position="187"/>
    </location>
</feature>
<gene>
    <name evidence="9" type="primary">ycjO_11</name>
    <name evidence="9" type="ORF">SDC9_124017</name>
</gene>
<evidence type="ECO:0000313" key="9">
    <source>
        <dbReference type="EMBL" id="MPM77018.1"/>
    </source>
</evidence>
<dbReference type="PANTHER" id="PTHR43005">
    <property type="entry name" value="BLR7065 PROTEIN"/>
    <property type="match status" value="1"/>
</dbReference>
<name>A0A645CJD6_9ZZZZ</name>
<dbReference type="InterPro" id="IPR035906">
    <property type="entry name" value="MetI-like_sf"/>
</dbReference>
<feature type="transmembrane region" description="Helical" evidence="7">
    <location>
        <begin position="269"/>
        <end position="289"/>
    </location>
</feature>
<dbReference type="Gene3D" id="1.10.3720.10">
    <property type="entry name" value="MetI-like"/>
    <property type="match status" value="1"/>
</dbReference>
<feature type="domain" description="ABC transmembrane type-1" evidence="8">
    <location>
        <begin position="74"/>
        <end position="288"/>
    </location>
</feature>
<dbReference type="InterPro" id="IPR000515">
    <property type="entry name" value="MetI-like"/>
</dbReference>
<evidence type="ECO:0000259" key="8">
    <source>
        <dbReference type="PROSITE" id="PS50928"/>
    </source>
</evidence>
<dbReference type="GO" id="GO:0005886">
    <property type="term" value="C:plasma membrane"/>
    <property type="evidence" value="ECO:0007669"/>
    <property type="project" value="UniProtKB-SubCell"/>
</dbReference>
<proteinExistence type="predicted"/>
<sequence>MKEISLQTKQRKDKMLNLLYLLPMVVVFVVFIIIPVVSVFNNSFYTIRLNGSKVWLGLNNYKKFIGDTKTLLAFKNTLIWVGAGTLAKILLGLLMALILYKEFHGKRLLTGVMLIPYATPAAVSCMIWRNMYHPSFGHIGQFLRDIGILSGEISFLGNMKTSLIAVMIVNVWAVAPFCALNILATLYSIPTYLYEAADIDGANAIERFFAITFPLILRDVRTLALLIAIWAFNSFDVIYMMTTGGPANSSSIFVNLIYQNAFEFNNRGYSAAISVVCFILLSILAVFYVRSKRKDISYE</sequence>
<dbReference type="Pfam" id="PF00528">
    <property type="entry name" value="BPD_transp_1"/>
    <property type="match status" value="1"/>
</dbReference>
<evidence type="ECO:0000256" key="3">
    <source>
        <dbReference type="ARBA" id="ARBA00022475"/>
    </source>
</evidence>
<dbReference type="GO" id="GO:0055085">
    <property type="term" value="P:transmembrane transport"/>
    <property type="evidence" value="ECO:0007669"/>
    <property type="project" value="InterPro"/>
</dbReference>
<feature type="transmembrane region" description="Helical" evidence="7">
    <location>
        <begin position="78"/>
        <end position="100"/>
    </location>
</feature>
<accession>A0A645CJD6</accession>
<dbReference type="PANTHER" id="PTHR43005:SF1">
    <property type="entry name" value="SPERMIDINE_PUTRESCINE TRANSPORT SYSTEM PERMEASE PROTEIN"/>
    <property type="match status" value="1"/>
</dbReference>